<evidence type="ECO:0000313" key="4">
    <source>
        <dbReference type="Proteomes" id="UP000324974"/>
    </source>
</evidence>
<organism evidence="3 4">
    <name type="scientific">Limnoglobus roseus</name>
    <dbReference type="NCBI Taxonomy" id="2598579"/>
    <lineage>
        <taxon>Bacteria</taxon>
        <taxon>Pseudomonadati</taxon>
        <taxon>Planctomycetota</taxon>
        <taxon>Planctomycetia</taxon>
        <taxon>Gemmatales</taxon>
        <taxon>Gemmataceae</taxon>
        <taxon>Limnoglobus</taxon>
    </lineage>
</organism>
<evidence type="ECO:0000256" key="1">
    <source>
        <dbReference type="SAM" id="MobiDB-lite"/>
    </source>
</evidence>
<evidence type="ECO:0000256" key="2">
    <source>
        <dbReference type="SAM" id="Phobius"/>
    </source>
</evidence>
<sequence>MAIDAKCPFCEKDYRLKDDLVGKKVTCANQGCRKVFTVTPSVNGTTNGSAHAPAPVTVSKPSPGPAVPTQSAPKSRPPIDVETAAATALNDDPDEVPEDQKTITMACTMCDHKWPVAWSMQGKNVLCPDCKHRQKVPLQEKGKKGGWREQNAPEGVKQEKLEGVIGSRDNKMVSGDTLRATGVIKEEFDALPSSIYVKWVAIIGIPLLLLAGGVVYWINVRTTTGETKVVENFDKSLEAEEMTQLPLYPAALRIALGEYEARNRNQLKDGQQKDVNPRDKAIEYFRGALANLNAAPRAADREQLYGELAIALLNLGGEGEDLIEKRKLSWLPPQQTATSRAKVKPNAAELEGVQGQLRRVLNGLKDAKAEFDERTALLRRLSRELLKVNQIEVVRSALPALFSDAEQYEAEAQIGLECFRANKQDTAREIGEKLKKSLSGTPNPPPSPTPASAQALWNVLEIKGPGLVPAPSGEPSDASRWAYTAINLLKGNRDEARKIANSGTDVRATVPRLKALALAAEWTDKPGEFLDAAERAMKAVRGDPNVSLPESLLLHLAQMSARAGAAEQADEFTKSISGDLKVFAKAEVLRNKLAANPGQQPKDEDAELPAEPDAKNLKLGHAWGRLALARHNGARTRDKGLASTYAKSWPAKIIAPFGQIGVLLGIQDAEKR</sequence>
<accession>A0A5C1AS73</accession>
<protein>
    <submittedName>
        <fullName evidence="3">Uncharacterized protein</fullName>
    </submittedName>
</protein>
<name>A0A5C1AS73_9BACT</name>
<dbReference type="AlphaFoldDB" id="A0A5C1AS73"/>
<dbReference type="KEGG" id="lrs:PX52LOC_06817"/>
<evidence type="ECO:0000313" key="3">
    <source>
        <dbReference type="EMBL" id="QEL19738.1"/>
    </source>
</evidence>
<keyword evidence="4" id="KW-1185">Reference proteome</keyword>
<keyword evidence="2" id="KW-1133">Transmembrane helix</keyword>
<dbReference type="Proteomes" id="UP000324974">
    <property type="component" value="Chromosome"/>
</dbReference>
<keyword evidence="2" id="KW-0472">Membrane</keyword>
<dbReference type="OrthoDB" id="274209at2"/>
<reference evidence="4" key="1">
    <citation type="submission" date="2019-08" db="EMBL/GenBank/DDBJ databases">
        <title>Limnoglobus roseus gen. nov., sp. nov., a novel freshwater planctomycete with a giant genome from the family Gemmataceae.</title>
        <authorList>
            <person name="Kulichevskaya I.S."/>
            <person name="Naumoff D.G."/>
            <person name="Miroshnikov K."/>
            <person name="Ivanova A."/>
            <person name="Philippov D.A."/>
            <person name="Hakobyan A."/>
            <person name="Rijpstra I.C."/>
            <person name="Sinninghe Damste J.S."/>
            <person name="Liesack W."/>
            <person name="Dedysh S.N."/>
        </authorList>
    </citation>
    <scope>NUCLEOTIDE SEQUENCE [LARGE SCALE GENOMIC DNA]</scope>
    <source>
        <strain evidence="4">PX52</strain>
    </source>
</reference>
<feature type="transmembrane region" description="Helical" evidence="2">
    <location>
        <begin position="195"/>
        <end position="218"/>
    </location>
</feature>
<gene>
    <name evidence="3" type="ORF">PX52LOC_06817</name>
</gene>
<proteinExistence type="predicted"/>
<dbReference type="RefSeq" id="WP_149114100.1">
    <property type="nucleotide sequence ID" value="NZ_CP042425.1"/>
</dbReference>
<keyword evidence="2" id="KW-0812">Transmembrane</keyword>
<dbReference type="EMBL" id="CP042425">
    <property type="protein sequence ID" value="QEL19738.1"/>
    <property type="molecule type" value="Genomic_DNA"/>
</dbReference>
<feature type="region of interest" description="Disordered" evidence="1">
    <location>
        <begin position="43"/>
        <end position="78"/>
    </location>
</feature>